<dbReference type="Pfam" id="PF00106">
    <property type="entry name" value="adh_short"/>
    <property type="match status" value="1"/>
</dbReference>
<dbReference type="GO" id="GO:0000140">
    <property type="term" value="F:acylglycerone-phosphate reductase (NADP+) activity"/>
    <property type="evidence" value="ECO:0007669"/>
    <property type="project" value="TreeGrafter"/>
</dbReference>
<dbReference type="InterPro" id="IPR036291">
    <property type="entry name" value="NAD(P)-bd_dom_sf"/>
</dbReference>
<dbReference type="GO" id="GO:0006654">
    <property type="term" value="P:phosphatidic acid biosynthetic process"/>
    <property type="evidence" value="ECO:0007669"/>
    <property type="project" value="TreeGrafter"/>
</dbReference>
<protein>
    <submittedName>
        <fullName evidence="5">NADPH-dependent 1-acyldihydroxyacetone phosphate reductase</fullName>
    </submittedName>
</protein>
<reference evidence="5" key="2">
    <citation type="journal article" date="2023" name="IMA Fungus">
        <title>Comparative genomic study of the Penicillium genus elucidates a diverse pangenome and 15 lateral gene transfer events.</title>
        <authorList>
            <person name="Petersen C."/>
            <person name="Sorensen T."/>
            <person name="Nielsen M.R."/>
            <person name="Sondergaard T.E."/>
            <person name="Sorensen J.L."/>
            <person name="Fitzpatrick D.A."/>
            <person name="Frisvad J.C."/>
            <person name="Nielsen K.L."/>
        </authorList>
    </citation>
    <scope>NUCLEOTIDE SEQUENCE</scope>
    <source>
        <strain evidence="5">IBT 34128</strain>
    </source>
</reference>
<dbReference type="InterPro" id="IPR020904">
    <property type="entry name" value="Sc_DH/Rdtase_CS"/>
</dbReference>
<dbReference type="GeneID" id="81397157"/>
<dbReference type="RefSeq" id="XP_056510788.1">
    <property type="nucleotide sequence ID" value="XM_056657988.1"/>
</dbReference>
<keyword evidence="2" id="KW-0521">NADP</keyword>
<dbReference type="Gene3D" id="3.40.50.720">
    <property type="entry name" value="NAD(P)-binding Rossmann-like Domain"/>
    <property type="match status" value="1"/>
</dbReference>
<organism evidence="5 6">
    <name type="scientific">Penicillium alfredii</name>
    <dbReference type="NCBI Taxonomy" id="1506179"/>
    <lineage>
        <taxon>Eukaryota</taxon>
        <taxon>Fungi</taxon>
        <taxon>Dikarya</taxon>
        <taxon>Ascomycota</taxon>
        <taxon>Pezizomycotina</taxon>
        <taxon>Eurotiomycetes</taxon>
        <taxon>Eurotiomycetidae</taxon>
        <taxon>Eurotiales</taxon>
        <taxon>Aspergillaceae</taxon>
        <taxon>Penicillium</taxon>
    </lineage>
</organism>
<dbReference type="GO" id="GO:0019433">
    <property type="term" value="P:triglyceride catabolic process"/>
    <property type="evidence" value="ECO:0007669"/>
    <property type="project" value="TreeGrafter"/>
</dbReference>
<evidence type="ECO:0000313" key="5">
    <source>
        <dbReference type="EMBL" id="KAJ5092593.1"/>
    </source>
</evidence>
<dbReference type="EMBL" id="JAPMSZ010000009">
    <property type="protein sequence ID" value="KAJ5092593.1"/>
    <property type="molecule type" value="Genomic_DNA"/>
</dbReference>
<proteinExistence type="inferred from homology"/>
<dbReference type="InterPro" id="IPR002347">
    <property type="entry name" value="SDR_fam"/>
</dbReference>
<dbReference type="PRINTS" id="PR00081">
    <property type="entry name" value="GDHRDH"/>
</dbReference>
<evidence type="ECO:0000256" key="4">
    <source>
        <dbReference type="RuleBase" id="RU000363"/>
    </source>
</evidence>
<evidence type="ECO:0000256" key="2">
    <source>
        <dbReference type="ARBA" id="ARBA00022857"/>
    </source>
</evidence>
<dbReference type="Proteomes" id="UP001141434">
    <property type="component" value="Unassembled WGS sequence"/>
</dbReference>
<accession>A0A9W9K499</accession>
<dbReference type="PANTHER" id="PTHR44169:SF6">
    <property type="entry name" value="NADPH-DEPENDENT 1-ACYLDIHYDROXYACETONE PHOSPHATE REDUCTASE"/>
    <property type="match status" value="1"/>
</dbReference>
<dbReference type="PANTHER" id="PTHR44169">
    <property type="entry name" value="NADPH-DEPENDENT 1-ACYLDIHYDROXYACETONE PHOSPHATE REDUCTASE"/>
    <property type="match status" value="1"/>
</dbReference>
<comment type="caution">
    <text evidence="5">The sequence shown here is derived from an EMBL/GenBank/DDBJ whole genome shotgun (WGS) entry which is preliminary data.</text>
</comment>
<evidence type="ECO:0000256" key="3">
    <source>
        <dbReference type="ARBA" id="ARBA00023002"/>
    </source>
</evidence>
<evidence type="ECO:0000256" key="1">
    <source>
        <dbReference type="ARBA" id="ARBA00006484"/>
    </source>
</evidence>
<dbReference type="GO" id="GO:0005783">
    <property type="term" value="C:endoplasmic reticulum"/>
    <property type="evidence" value="ECO:0007669"/>
    <property type="project" value="TreeGrafter"/>
</dbReference>
<sequence length="279" mass="29631">MSSTRSVLITGCSDGGLGAALHEAGLHVYATARNPSKMTGLAARGIKTLALDVLDETSIADCVSKLPSLDILINNAGGGHSMPVTDLSIPEAKKTFDLNVWSYIAVTQAFLPLLLKSPKAMVVNQTSIASLAAIPFQSVYNASKAAMAMISDSLRLELQPFGIHVVDLRTGVVRSNLVSNIASAQPVLPKGSIYEPAREEVEKALRQEEFADAGWPASQWAEQVTRDLLKTNPPLLVWKGESVCLMRLASLLPAGALDGTVMKVTNLDAVSQKVKAKNA</sequence>
<name>A0A9W9K499_9EURO</name>
<keyword evidence="6" id="KW-1185">Reference proteome</keyword>
<dbReference type="OrthoDB" id="2102561at2759"/>
<keyword evidence="3" id="KW-0560">Oxidoreductase</keyword>
<dbReference type="PROSITE" id="PS00061">
    <property type="entry name" value="ADH_SHORT"/>
    <property type="match status" value="1"/>
</dbReference>
<reference evidence="5" key="1">
    <citation type="submission" date="2022-11" db="EMBL/GenBank/DDBJ databases">
        <authorList>
            <person name="Petersen C."/>
        </authorList>
    </citation>
    <scope>NUCLEOTIDE SEQUENCE</scope>
    <source>
        <strain evidence="5">IBT 34128</strain>
    </source>
</reference>
<dbReference type="PRINTS" id="PR00080">
    <property type="entry name" value="SDRFAMILY"/>
</dbReference>
<dbReference type="AlphaFoldDB" id="A0A9W9K499"/>
<dbReference type="SUPFAM" id="SSF51735">
    <property type="entry name" value="NAD(P)-binding Rossmann-fold domains"/>
    <property type="match status" value="1"/>
</dbReference>
<evidence type="ECO:0000313" key="6">
    <source>
        <dbReference type="Proteomes" id="UP001141434"/>
    </source>
</evidence>
<dbReference type="GO" id="GO:0004806">
    <property type="term" value="F:triacylglycerol lipase activity"/>
    <property type="evidence" value="ECO:0007669"/>
    <property type="project" value="TreeGrafter"/>
</dbReference>
<comment type="similarity">
    <text evidence="1 4">Belongs to the short-chain dehydrogenases/reductases (SDR) family.</text>
</comment>
<gene>
    <name evidence="5" type="ORF">NUU61_007463</name>
</gene>
<dbReference type="GO" id="GO:0005811">
    <property type="term" value="C:lipid droplet"/>
    <property type="evidence" value="ECO:0007669"/>
    <property type="project" value="TreeGrafter"/>
</dbReference>